<name>A0A1R3T805_9BACT</name>
<proteinExistence type="predicted"/>
<evidence type="ECO:0000313" key="2">
    <source>
        <dbReference type="Proteomes" id="UP000187464"/>
    </source>
</evidence>
<accession>A0A1R3T805</accession>
<dbReference type="InterPro" id="IPR036866">
    <property type="entry name" value="RibonucZ/Hydroxyglut_hydro"/>
</dbReference>
<organism evidence="1 2">
    <name type="scientific">Proteiniphilum saccharofermentans</name>
    <dbReference type="NCBI Taxonomy" id="1642647"/>
    <lineage>
        <taxon>Bacteria</taxon>
        <taxon>Pseudomonadati</taxon>
        <taxon>Bacteroidota</taxon>
        <taxon>Bacteroidia</taxon>
        <taxon>Bacteroidales</taxon>
        <taxon>Dysgonomonadaceae</taxon>
        <taxon>Proteiniphilum</taxon>
    </lineage>
</organism>
<keyword evidence="2" id="KW-1185">Reference proteome</keyword>
<dbReference type="STRING" id="1642647.PSM36_3446"/>
<evidence type="ECO:0000313" key="1">
    <source>
        <dbReference type="EMBL" id="SCD22229.1"/>
    </source>
</evidence>
<gene>
    <name evidence="1" type="ORF">PSM36_3446</name>
</gene>
<dbReference type="PANTHER" id="PTHR42967">
    <property type="entry name" value="METAL DEPENDENT HYDROLASE"/>
    <property type="match status" value="1"/>
</dbReference>
<dbReference type="PANTHER" id="PTHR42967:SF1">
    <property type="entry name" value="MBL FOLD METALLO-HYDROLASE"/>
    <property type="match status" value="1"/>
</dbReference>
<dbReference type="SUPFAM" id="SSF56281">
    <property type="entry name" value="Metallo-hydrolase/oxidoreductase"/>
    <property type="match status" value="1"/>
</dbReference>
<dbReference type="EMBL" id="LT605205">
    <property type="protein sequence ID" value="SCD22229.1"/>
    <property type="molecule type" value="Genomic_DNA"/>
</dbReference>
<dbReference type="RefSeq" id="WP_076932345.1">
    <property type="nucleotide sequence ID" value="NZ_LT605205.1"/>
</dbReference>
<dbReference type="Proteomes" id="UP000187464">
    <property type="component" value="Chromosome I"/>
</dbReference>
<dbReference type="Pfam" id="PF13483">
    <property type="entry name" value="Lactamase_B_3"/>
    <property type="match status" value="1"/>
</dbReference>
<sequence>MKITYIYHSCYLIEFEGFSILFDYYKDTPREDGSGWVKDYLLNKEEELYVLCSHSHYDHFNPEILSWGEWKKNIHYIFSKELLKSGVSKTGDALYLEKEEVYRDHRLTIKAFGSTDAGGSFLVGYNNRHFFHAGDLNNWHWSEEVSTEEALSYENYFLCELELLAEETNRLYLAMFPVDPRLGKDFMRGAEQFVSRIKTDLFLPMHFGENYDKANRFGEIAAWYDCQYLPLSHRGQSFGFGM</sequence>
<dbReference type="AlphaFoldDB" id="A0A1R3T805"/>
<protein>
    <submittedName>
        <fullName evidence="1">UlaG</fullName>
    </submittedName>
</protein>
<dbReference type="KEGG" id="psac:PSM36_3446"/>
<reference evidence="1 2" key="1">
    <citation type="submission" date="2016-08" db="EMBL/GenBank/DDBJ databases">
        <authorList>
            <person name="Seilhamer J.J."/>
        </authorList>
    </citation>
    <scope>NUCLEOTIDE SEQUENCE [LARGE SCALE GENOMIC DNA]</scope>
    <source>
        <strain evidence="1">M3/6</strain>
    </source>
</reference>
<dbReference type="Gene3D" id="3.60.15.10">
    <property type="entry name" value="Ribonuclease Z/Hydroxyacylglutathione hydrolase-like"/>
    <property type="match status" value="1"/>
</dbReference>